<proteinExistence type="predicted"/>
<dbReference type="Proteomes" id="UP000596742">
    <property type="component" value="Unassembled WGS sequence"/>
</dbReference>
<gene>
    <name evidence="2" type="ORF">MGAL_10B025953</name>
</gene>
<sequence length="164" mass="19454">MDISSKSDIESSSDFSTSTVEKDRMVEVLQLKIDIDAKNHEKEKESIHREKDGQIEKLKSENDNLKVEMGSITDKIKQLDLANNRKDQEIEDSKLREKELKKEIQRLEKESIVQKVYRKKEIKRLKDELMQVRLDLQKMKLEKDELQVLEYPYFSGPHKMYGKL</sequence>
<accession>A0A8B6E8I8</accession>
<organism evidence="2 3">
    <name type="scientific">Mytilus galloprovincialis</name>
    <name type="common">Mediterranean mussel</name>
    <dbReference type="NCBI Taxonomy" id="29158"/>
    <lineage>
        <taxon>Eukaryota</taxon>
        <taxon>Metazoa</taxon>
        <taxon>Spiralia</taxon>
        <taxon>Lophotrochozoa</taxon>
        <taxon>Mollusca</taxon>
        <taxon>Bivalvia</taxon>
        <taxon>Autobranchia</taxon>
        <taxon>Pteriomorphia</taxon>
        <taxon>Mytilida</taxon>
        <taxon>Mytiloidea</taxon>
        <taxon>Mytilidae</taxon>
        <taxon>Mytilinae</taxon>
        <taxon>Mytilus</taxon>
    </lineage>
</organism>
<dbReference type="AlphaFoldDB" id="A0A8B6E8I8"/>
<dbReference type="EMBL" id="UYJE01004796">
    <property type="protein sequence ID" value="VDI31440.1"/>
    <property type="molecule type" value="Genomic_DNA"/>
</dbReference>
<protein>
    <submittedName>
        <fullName evidence="2">Uncharacterized protein</fullName>
    </submittedName>
</protein>
<name>A0A8B6E8I8_MYTGA</name>
<feature type="region of interest" description="Disordered" evidence="1">
    <location>
        <begin position="39"/>
        <end position="62"/>
    </location>
</feature>
<evidence type="ECO:0000256" key="1">
    <source>
        <dbReference type="SAM" id="MobiDB-lite"/>
    </source>
</evidence>
<evidence type="ECO:0000313" key="3">
    <source>
        <dbReference type="Proteomes" id="UP000596742"/>
    </source>
</evidence>
<evidence type="ECO:0000313" key="2">
    <source>
        <dbReference type="EMBL" id="VDI31440.1"/>
    </source>
</evidence>
<dbReference type="OrthoDB" id="6158963at2759"/>
<comment type="caution">
    <text evidence="2">The sequence shown here is derived from an EMBL/GenBank/DDBJ whole genome shotgun (WGS) entry which is preliminary data.</text>
</comment>
<reference evidence="2" key="1">
    <citation type="submission" date="2018-11" db="EMBL/GenBank/DDBJ databases">
        <authorList>
            <person name="Alioto T."/>
            <person name="Alioto T."/>
        </authorList>
    </citation>
    <scope>NUCLEOTIDE SEQUENCE</scope>
</reference>
<keyword evidence="3" id="KW-1185">Reference proteome</keyword>